<dbReference type="Gene3D" id="3.40.50.12090">
    <property type="match status" value="2"/>
</dbReference>
<dbReference type="FunFam" id="3.40.50.12090:FF:000001">
    <property type="entry name" value="Cell surface protein"/>
    <property type="match status" value="1"/>
</dbReference>
<evidence type="ECO:0000256" key="1">
    <source>
        <dbReference type="SAM" id="MobiDB-lite"/>
    </source>
</evidence>
<dbReference type="PANTHER" id="PTHR30032">
    <property type="entry name" value="N-ACETYLMURAMOYL-L-ALANINE AMIDASE-RELATED"/>
    <property type="match status" value="1"/>
</dbReference>
<organism evidence="2 3">
    <name type="scientific">Clostridioides difficile (strain CD196)</name>
    <name type="common">Peptoclostridium difficile</name>
    <dbReference type="NCBI Taxonomy" id="645462"/>
    <lineage>
        <taxon>Bacteria</taxon>
        <taxon>Bacillati</taxon>
        <taxon>Bacillota</taxon>
        <taxon>Clostridia</taxon>
        <taxon>Peptostreptococcales</taxon>
        <taxon>Peptostreptococcaceae</taxon>
        <taxon>Clostridioides</taxon>
    </lineage>
</organism>
<evidence type="ECO:0000313" key="2">
    <source>
        <dbReference type="EMBL" id="CBA65043.1"/>
    </source>
</evidence>
<dbReference type="HOGENOM" id="CLU_028455_3_2_9"/>
<accession>A0A0H3N518</accession>
<dbReference type="RefSeq" id="WP_009891050.1">
    <property type="nucleotide sequence ID" value="NC_013315.1"/>
</dbReference>
<proteinExistence type="predicted"/>
<dbReference type="InterPro" id="IPR007253">
    <property type="entry name" value="Cell_wall-bd_2"/>
</dbReference>
<dbReference type="AlphaFoldDB" id="A0A0H3N518"/>
<sequence>MKISKKIVSLLTMTFLTVTLYGNTSNASTKDTLTGSGRWETAIKISQAGWKKSENAVLVNDNSIADALSATPFAKAKDAPILLTQSNKLDSRTKAELKRLGVKNVYLIGGSIALSSEIEKQLNAENISFERISGNSRYDTSLKLAEKLDREKSISKIVVVNGEKGLADAVSVGAIAAQENMPIILSDSENGTEVADNFIDSKDIEKSYVIGGTYSISNSVERSLPNATRIAGSSRSETNAKIIEEFYKDTDIKNIYVTKDGTRSKHDLIDSLAVGVLASKNGSPILLAGNKLDSSQKDVLNTKIIDKVIQIGGLGNENVVEDVIDMQEETKYTVETIDELNVAIKKSDANDIIRFKPEKDKNITNSFKIETNKAITIEFDGIYKQSITIDMPNGDIKNFGDIDNDLVINNIKNETLVNEGSIQGIDVYDENGCKIENEDSGEIWLITILKNSKDVYILNRGEITKISNNSSSVTIKNSGNINTISGSEEPSISGKKPITNDTDKDEDKKARGLYPKVESCIPALKDYVRITISTKPESSKYKIYYRVVDEKPSAKYVGEKISTKGWSMVTISNQSFIERAKDGSYIEAVEIDTSNNEVSRWGKSSITDDGI</sequence>
<dbReference type="InterPro" id="IPR051922">
    <property type="entry name" value="Bact_Sporulation_Assoc"/>
</dbReference>
<dbReference type="Pfam" id="PF04122">
    <property type="entry name" value="CW_binding_2"/>
    <property type="match status" value="3"/>
</dbReference>
<dbReference type="PANTHER" id="PTHR30032:SF8">
    <property type="entry name" value="GERMINATION-SPECIFIC N-ACETYLMURAMOYL-L-ALANINE AMIDASE"/>
    <property type="match status" value="1"/>
</dbReference>
<dbReference type="Proteomes" id="UP000002068">
    <property type="component" value="Chromosome"/>
</dbReference>
<gene>
    <name evidence="2" type="primary">cwp66</name>
    <name evidence="2" type="ordered locus">CD196_2631</name>
</gene>
<name>A0A0H3N518_CLODC</name>
<reference evidence="2 3" key="1">
    <citation type="journal article" date="2009" name="Genome Biol.">
        <title>Comparative genome and phenotypic analysis of Clostridium difficile 027 strains provides insight into the evolution of a hypervirulent bacterium.</title>
        <authorList>
            <person name="Stabler R.A."/>
            <person name="He M."/>
            <person name="Dawson L."/>
            <person name="Martin M."/>
            <person name="Valiente E."/>
            <person name="Corton C."/>
            <person name="Lawley T.D."/>
            <person name="Sebaihia M."/>
            <person name="Quail M.A."/>
            <person name="Rose G."/>
            <person name="Gerding D.N."/>
            <person name="Gibert M."/>
            <person name="Popoff M.R."/>
            <person name="Parkhill J."/>
            <person name="Dougan G."/>
            <person name="Wren B.W."/>
        </authorList>
    </citation>
    <scope>NUCLEOTIDE SEQUENCE [LARGE SCALE GENOMIC DNA]</scope>
    <source>
        <strain evidence="2 3">CD196</strain>
    </source>
</reference>
<dbReference type="EMBL" id="FN538970">
    <property type="protein sequence ID" value="CBA65043.1"/>
    <property type="molecule type" value="Genomic_DNA"/>
</dbReference>
<feature type="compositionally biased region" description="Polar residues" evidence="1">
    <location>
        <begin position="481"/>
        <end position="490"/>
    </location>
</feature>
<evidence type="ECO:0000313" key="3">
    <source>
        <dbReference type="Proteomes" id="UP000002068"/>
    </source>
</evidence>
<dbReference type="KEGG" id="cdc:CD196_2631"/>
<protein>
    <submittedName>
        <fullName evidence="2">Cell surface protein</fullName>
    </submittedName>
</protein>
<feature type="region of interest" description="Disordered" evidence="1">
    <location>
        <begin position="481"/>
        <end position="508"/>
    </location>
</feature>
<dbReference type="GO" id="GO:0030288">
    <property type="term" value="C:outer membrane-bounded periplasmic space"/>
    <property type="evidence" value="ECO:0007669"/>
    <property type="project" value="TreeGrafter"/>
</dbReference>